<feature type="compositionally biased region" description="Polar residues" evidence="2">
    <location>
        <begin position="937"/>
        <end position="956"/>
    </location>
</feature>
<feature type="compositionally biased region" description="Basic and acidic residues" evidence="2">
    <location>
        <begin position="65"/>
        <end position="99"/>
    </location>
</feature>
<feature type="compositionally biased region" description="Polar residues" evidence="2">
    <location>
        <begin position="854"/>
        <end position="894"/>
    </location>
</feature>
<proteinExistence type="predicted"/>
<evidence type="ECO:0000256" key="2">
    <source>
        <dbReference type="SAM" id="MobiDB-lite"/>
    </source>
</evidence>
<protein>
    <submittedName>
        <fullName evidence="3">Uncharacterized protein</fullName>
    </submittedName>
</protein>
<organism evidence="3 4">
    <name type="scientific">Kipferlia bialata</name>
    <dbReference type="NCBI Taxonomy" id="797122"/>
    <lineage>
        <taxon>Eukaryota</taxon>
        <taxon>Metamonada</taxon>
        <taxon>Carpediemonas-like organisms</taxon>
        <taxon>Kipferlia</taxon>
    </lineage>
</organism>
<feature type="compositionally biased region" description="Polar residues" evidence="2">
    <location>
        <begin position="463"/>
        <end position="477"/>
    </location>
</feature>
<gene>
    <name evidence="3" type="ORF">KIPB_007896</name>
</gene>
<evidence type="ECO:0000313" key="3">
    <source>
        <dbReference type="EMBL" id="GIQ86107.1"/>
    </source>
</evidence>
<dbReference type="EMBL" id="BDIP01002320">
    <property type="protein sequence ID" value="GIQ86107.1"/>
    <property type="molecule type" value="Genomic_DNA"/>
</dbReference>
<name>A0A9K3D0X8_9EUKA</name>
<feature type="compositionally biased region" description="Basic and acidic residues" evidence="2">
    <location>
        <begin position="122"/>
        <end position="139"/>
    </location>
</feature>
<feature type="region of interest" description="Disordered" evidence="2">
    <location>
        <begin position="843"/>
        <end position="956"/>
    </location>
</feature>
<feature type="coiled-coil region" evidence="1">
    <location>
        <begin position="375"/>
        <end position="452"/>
    </location>
</feature>
<comment type="caution">
    <text evidence="3">The sequence shown here is derived from an EMBL/GenBank/DDBJ whole genome shotgun (WGS) entry which is preliminary data.</text>
</comment>
<reference evidence="3 4" key="1">
    <citation type="journal article" date="2018" name="PLoS ONE">
        <title>The draft genome of Kipferlia bialata reveals reductive genome evolution in fornicate parasites.</title>
        <authorList>
            <person name="Tanifuji G."/>
            <person name="Takabayashi S."/>
            <person name="Kume K."/>
            <person name="Takagi M."/>
            <person name="Nakayama T."/>
            <person name="Kamikawa R."/>
            <person name="Inagaki Y."/>
            <person name="Hashimoto T."/>
        </authorList>
    </citation>
    <scope>NUCLEOTIDE SEQUENCE [LARGE SCALE GENOMIC DNA]</scope>
    <source>
        <strain evidence="3">NY0173</strain>
    </source>
</reference>
<dbReference type="AlphaFoldDB" id="A0A9K3D0X8"/>
<feature type="region of interest" description="Disordered" evidence="2">
    <location>
        <begin position="51"/>
        <end position="139"/>
    </location>
</feature>
<feature type="coiled-coil region" evidence="1">
    <location>
        <begin position="148"/>
        <end position="196"/>
    </location>
</feature>
<evidence type="ECO:0000313" key="4">
    <source>
        <dbReference type="Proteomes" id="UP000265618"/>
    </source>
</evidence>
<dbReference type="Proteomes" id="UP000265618">
    <property type="component" value="Unassembled WGS sequence"/>
</dbReference>
<accession>A0A9K3D0X8</accession>
<keyword evidence="1" id="KW-0175">Coiled coil</keyword>
<evidence type="ECO:0000256" key="1">
    <source>
        <dbReference type="SAM" id="Coils"/>
    </source>
</evidence>
<sequence>MARTKGALAAQAQDRLVRQQVQADIERERADRERETSERWALFLSNRFLTTADYERERERHRRVGREALERERERDGDSEMHGGEEGEREREHQGEGELHTSSTQTPSRLPPEVGESMGLVGDREGERGERGSPEDRAARYTALQMALRTSEDKSASLEAELSTMQRELRTSQEKSASLETEVLGLKRQKQTLMERMEHNRVSEVHTSVQSASRERAWRQRVEELEAIQQRLHHQLMVANQRAQNGGSAQSEQVKALKAEFQAEKERERERVRGREVEFQVERERERVQWLDSRSKEKAAEREKAEALTHTWQMERDEMGRREALINKSLEEQRSRCATKTAECERLKARLQGDQVSTATGPSSDCVEAECERLRARLQLEVDSAAKSAATLQEKEEKIQLLKKVVEAATRRPQQTVETVSLSQYRQVLEGKTELEERLAQMQQSSRGLTAMLGQREAEIAQLRSNASRESGQQSPQSAPPYPDLRGQLNRVMQEKERYASDLHSSEIQLAMRERTVAELESKLKEIEHFRLESVASAFRLQTAVQTAVEERDREKEQHQQTRQSIQVIQDQWQQRYKEQGDRLSSELVSRGEVVASIRKAQAETLRGLQEEREAHKKTSEGRLAELATLKEQKAEFLAERQKHIKALEDAHQKHLREGSLLAARLTECQSQKADLKARLDKAQQVYKEQEERRAKVREAEKTREAERERERERERARAAREREAELKREAIRKKAQADAARWKGALLAKLQQSERARAAVEAQDLTTRKRERALATQLMATQQCATQSPIKHTSPMRSSIMHHVATQSPLRAGPISTGPVTPASPFPSSPLYVSPIAPEAKRAMPASPHPLSQAHSQTYIPQSPGMTSVYSSQGTTSHSSRLPASPTARSYYSQPGPVLSQESGYSQPTPISPYRSTCVSSPGLVSVPRTTESERQSGSQGSNVVPPTVLSQQEE</sequence>
<keyword evidence="4" id="KW-1185">Reference proteome</keyword>
<feature type="region of interest" description="Disordered" evidence="2">
    <location>
        <begin position="689"/>
        <end position="712"/>
    </location>
</feature>
<feature type="compositionally biased region" description="Polar residues" evidence="2">
    <location>
        <begin position="901"/>
        <end position="921"/>
    </location>
</feature>
<feature type="region of interest" description="Disordered" evidence="2">
    <location>
        <begin position="463"/>
        <end position="486"/>
    </location>
</feature>